<reference evidence="10 11" key="1">
    <citation type="journal article" date="2015" name="Proc. Natl. Acad. Sci. U.S.A.">
        <title>The resurrection genome of Boea hygrometrica: A blueprint for survival of dehydration.</title>
        <authorList>
            <person name="Xiao L."/>
            <person name="Yang G."/>
            <person name="Zhang L."/>
            <person name="Yang X."/>
            <person name="Zhao S."/>
            <person name="Ji Z."/>
            <person name="Zhou Q."/>
            <person name="Hu M."/>
            <person name="Wang Y."/>
            <person name="Chen M."/>
            <person name="Xu Y."/>
            <person name="Jin H."/>
            <person name="Xiao X."/>
            <person name="Hu G."/>
            <person name="Bao F."/>
            <person name="Hu Y."/>
            <person name="Wan P."/>
            <person name="Li L."/>
            <person name="Deng X."/>
            <person name="Kuang T."/>
            <person name="Xiang C."/>
            <person name="Zhu J.K."/>
            <person name="Oliver M.J."/>
            <person name="He Y."/>
        </authorList>
    </citation>
    <scope>NUCLEOTIDE SEQUENCE [LARGE SCALE GENOMIC DNA]</scope>
    <source>
        <strain evidence="11">cv. XS01</strain>
    </source>
</reference>
<dbReference type="Pfam" id="PF03169">
    <property type="entry name" value="OPT"/>
    <property type="match status" value="1"/>
</dbReference>
<dbReference type="GO" id="GO:0015031">
    <property type="term" value="P:protein transport"/>
    <property type="evidence" value="ECO:0007669"/>
    <property type="project" value="UniProtKB-KW"/>
</dbReference>
<keyword evidence="3" id="KW-0813">Transport</keyword>
<name>A0A2Z7BYD2_9LAMI</name>
<evidence type="ECO:0000256" key="8">
    <source>
        <dbReference type="ARBA" id="ARBA00023136"/>
    </source>
</evidence>
<keyword evidence="11" id="KW-1185">Reference proteome</keyword>
<dbReference type="Proteomes" id="UP000250235">
    <property type="component" value="Unassembled WGS sequence"/>
</dbReference>
<evidence type="ECO:0000256" key="2">
    <source>
        <dbReference type="ARBA" id="ARBA00005484"/>
    </source>
</evidence>
<dbReference type="GO" id="GO:0016020">
    <property type="term" value="C:membrane"/>
    <property type="evidence" value="ECO:0007669"/>
    <property type="project" value="UniProtKB-SubCell"/>
</dbReference>
<dbReference type="EMBL" id="KV003165">
    <property type="protein sequence ID" value="KZV37035.1"/>
    <property type="molecule type" value="Genomic_DNA"/>
</dbReference>
<evidence type="ECO:0000256" key="5">
    <source>
        <dbReference type="ARBA" id="ARBA00022856"/>
    </source>
</evidence>
<dbReference type="OrthoDB" id="1698992at2759"/>
<feature type="transmembrane region" description="Helical" evidence="9">
    <location>
        <begin position="142"/>
        <end position="164"/>
    </location>
</feature>
<comment type="subcellular location">
    <subcellularLocation>
        <location evidence="1">Membrane</location>
        <topology evidence="1">Multi-pass membrane protein</topology>
    </subcellularLocation>
</comment>
<evidence type="ECO:0000313" key="11">
    <source>
        <dbReference type="Proteomes" id="UP000250235"/>
    </source>
</evidence>
<feature type="non-terminal residue" evidence="10">
    <location>
        <position position="1"/>
    </location>
</feature>
<gene>
    <name evidence="10" type="ORF">F511_11981</name>
</gene>
<evidence type="ECO:0000313" key="10">
    <source>
        <dbReference type="EMBL" id="KZV37035.1"/>
    </source>
</evidence>
<dbReference type="InterPro" id="IPR004813">
    <property type="entry name" value="OPT"/>
</dbReference>
<keyword evidence="7 9" id="KW-1133">Transmembrane helix</keyword>
<dbReference type="GO" id="GO:0035673">
    <property type="term" value="F:oligopeptide transmembrane transporter activity"/>
    <property type="evidence" value="ECO:0007669"/>
    <property type="project" value="InterPro"/>
</dbReference>
<evidence type="ECO:0000256" key="6">
    <source>
        <dbReference type="ARBA" id="ARBA00022927"/>
    </source>
</evidence>
<accession>A0A2Z7BYD2</accession>
<keyword evidence="8 9" id="KW-0472">Membrane</keyword>
<dbReference type="PANTHER" id="PTHR22601">
    <property type="entry name" value="ISP4 LIKE PROTEIN"/>
    <property type="match status" value="1"/>
</dbReference>
<evidence type="ECO:0000256" key="9">
    <source>
        <dbReference type="SAM" id="Phobius"/>
    </source>
</evidence>
<evidence type="ECO:0000256" key="4">
    <source>
        <dbReference type="ARBA" id="ARBA00022692"/>
    </source>
</evidence>
<feature type="transmembrane region" description="Helical" evidence="9">
    <location>
        <begin position="114"/>
        <end position="130"/>
    </location>
</feature>
<organism evidence="10 11">
    <name type="scientific">Dorcoceras hygrometricum</name>
    <dbReference type="NCBI Taxonomy" id="472368"/>
    <lineage>
        <taxon>Eukaryota</taxon>
        <taxon>Viridiplantae</taxon>
        <taxon>Streptophyta</taxon>
        <taxon>Embryophyta</taxon>
        <taxon>Tracheophyta</taxon>
        <taxon>Spermatophyta</taxon>
        <taxon>Magnoliopsida</taxon>
        <taxon>eudicotyledons</taxon>
        <taxon>Gunneridae</taxon>
        <taxon>Pentapetalae</taxon>
        <taxon>asterids</taxon>
        <taxon>lamiids</taxon>
        <taxon>Lamiales</taxon>
        <taxon>Gesneriaceae</taxon>
        <taxon>Didymocarpoideae</taxon>
        <taxon>Trichosporeae</taxon>
        <taxon>Loxocarpinae</taxon>
        <taxon>Dorcoceras</taxon>
    </lineage>
</organism>
<evidence type="ECO:0000256" key="3">
    <source>
        <dbReference type="ARBA" id="ARBA00022448"/>
    </source>
</evidence>
<sequence length="196" mass="22207">CDLVYHRVDTRVCSHCSAHVFDSSGAPYNISAILTEKTFEFNSQGYDSYSKVYLSIVFVFTYGLSFATLAATLSHVALFYGEEIWKQTKASFEDKWGDVHTRLMRKNYDPVPQWWFYGLLIIVTLMSFVACEGFNRQLQLPYWGTVLAFALGFVFTLPIGVIVATANQARFDSLSAFVRFLVTMSFMTRVSSSPGK</sequence>
<feature type="transmembrane region" description="Helical" evidence="9">
    <location>
        <begin position="52"/>
        <end position="80"/>
    </location>
</feature>
<protein>
    <submittedName>
        <fullName evidence="10">Uncharacterized protein</fullName>
    </submittedName>
</protein>
<comment type="similarity">
    <text evidence="2">Belongs to the oligopeptide OPT transporter (TC 2.A.67.1) family.</text>
</comment>
<keyword evidence="5" id="KW-0571">Peptide transport</keyword>
<keyword evidence="6" id="KW-0653">Protein transport</keyword>
<evidence type="ECO:0000256" key="7">
    <source>
        <dbReference type="ARBA" id="ARBA00022989"/>
    </source>
</evidence>
<dbReference type="AlphaFoldDB" id="A0A2Z7BYD2"/>
<evidence type="ECO:0000256" key="1">
    <source>
        <dbReference type="ARBA" id="ARBA00004141"/>
    </source>
</evidence>
<keyword evidence="4 9" id="KW-0812">Transmembrane</keyword>
<dbReference type="InterPro" id="IPR004648">
    <property type="entry name" value="Oligpept_transpt"/>
</dbReference>
<proteinExistence type="inferred from homology"/>